<evidence type="ECO:0000313" key="1">
    <source>
        <dbReference type="EMBL" id="KAI4306677.1"/>
    </source>
</evidence>
<protein>
    <submittedName>
        <fullName evidence="1">Uncharacterized protein</fullName>
    </submittedName>
</protein>
<reference evidence="1 2" key="1">
    <citation type="journal article" date="2022" name="DNA Res.">
        <title>Chromosomal-level genome assembly of the orchid tree Bauhinia variegata (Leguminosae; Cercidoideae) supports the allotetraploid origin hypothesis of Bauhinia.</title>
        <authorList>
            <person name="Zhong Y."/>
            <person name="Chen Y."/>
            <person name="Zheng D."/>
            <person name="Pang J."/>
            <person name="Liu Y."/>
            <person name="Luo S."/>
            <person name="Meng S."/>
            <person name="Qian L."/>
            <person name="Wei D."/>
            <person name="Dai S."/>
            <person name="Zhou R."/>
        </authorList>
    </citation>
    <scope>NUCLEOTIDE SEQUENCE [LARGE SCALE GENOMIC DNA]</scope>
    <source>
        <strain evidence="1">BV-YZ2020</strain>
    </source>
</reference>
<keyword evidence="2" id="KW-1185">Reference proteome</keyword>
<dbReference type="Proteomes" id="UP000828941">
    <property type="component" value="Chromosome 12"/>
</dbReference>
<accession>A0ACB9LAM3</accession>
<proteinExistence type="predicted"/>
<gene>
    <name evidence="1" type="ORF">L6164_029934</name>
</gene>
<evidence type="ECO:0000313" key="2">
    <source>
        <dbReference type="Proteomes" id="UP000828941"/>
    </source>
</evidence>
<name>A0ACB9LAM3_BAUVA</name>
<comment type="caution">
    <text evidence="1">The sequence shown here is derived from an EMBL/GenBank/DDBJ whole genome shotgun (WGS) entry which is preliminary data.</text>
</comment>
<dbReference type="EMBL" id="CM039437">
    <property type="protein sequence ID" value="KAI4306677.1"/>
    <property type="molecule type" value="Genomic_DNA"/>
</dbReference>
<sequence>MEDVQFHSPLKRPASFPPQHVRPKKLIKGAKDKGKGKLMNNYYPVNLFKQLASFYPQHGRPKKLIKGAKDNRKG</sequence>
<organism evidence="1 2">
    <name type="scientific">Bauhinia variegata</name>
    <name type="common">Purple orchid tree</name>
    <name type="synonym">Phanera variegata</name>
    <dbReference type="NCBI Taxonomy" id="167791"/>
    <lineage>
        <taxon>Eukaryota</taxon>
        <taxon>Viridiplantae</taxon>
        <taxon>Streptophyta</taxon>
        <taxon>Embryophyta</taxon>
        <taxon>Tracheophyta</taxon>
        <taxon>Spermatophyta</taxon>
        <taxon>Magnoliopsida</taxon>
        <taxon>eudicotyledons</taxon>
        <taxon>Gunneridae</taxon>
        <taxon>Pentapetalae</taxon>
        <taxon>rosids</taxon>
        <taxon>fabids</taxon>
        <taxon>Fabales</taxon>
        <taxon>Fabaceae</taxon>
        <taxon>Cercidoideae</taxon>
        <taxon>Cercideae</taxon>
        <taxon>Bauhiniinae</taxon>
        <taxon>Bauhinia</taxon>
    </lineage>
</organism>